<dbReference type="Gene3D" id="2.40.30.170">
    <property type="match status" value="1"/>
</dbReference>
<feature type="region of interest" description="Disordered" evidence="3">
    <location>
        <begin position="373"/>
        <end position="420"/>
    </location>
</feature>
<dbReference type="InterPro" id="IPR006143">
    <property type="entry name" value="RND_pump_MFP"/>
</dbReference>
<evidence type="ECO:0000256" key="3">
    <source>
        <dbReference type="SAM" id="MobiDB-lite"/>
    </source>
</evidence>
<feature type="coiled-coil region" evidence="2">
    <location>
        <begin position="158"/>
        <end position="185"/>
    </location>
</feature>
<reference evidence="5 6" key="1">
    <citation type="submission" date="2020-01" db="EMBL/GenBank/DDBJ databases">
        <authorList>
            <person name="Chen J."/>
            <person name="Zhu S."/>
            <person name="Yang J."/>
        </authorList>
    </citation>
    <scope>NUCLEOTIDE SEQUENCE [LARGE SCALE GENOMIC DNA]</scope>
    <source>
        <strain evidence="5 6">345S023</strain>
    </source>
</reference>
<comment type="caution">
    <text evidence="5">The sequence shown here is derived from an EMBL/GenBank/DDBJ whole genome shotgun (WGS) entry which is preliminary data.</text>
</comment>
<comment type="similarity">
    <text evidence="1">Belongs to the membrane fusion protein (MFP) (TC 8.A.1) family.</text>
</comment>
<keyword evidence="6" id="KW-1185">Reference proteome</keyword>
<dbReference type="EMBL" id="JAAAWN010000002">
    <property type="protein sequence ID" value="NDV90098.1"/>
    <property type="molecule type" value="Genomic_DNA"/>
</dbReference>
<sequence length="420" mass="45063">MKNSILVKSGLPLLIILVAIIAAAVMISSKKPPEQIDVETPAFLVDAKPVHAEPVKFVVKSQGNVVPRNQTSLSAQVSGRVVSMSEAFIVGGIFRKGEVLLTLEQDDYKTELKLAEAELAQAQAALEEEIARGKVAAQEWRSVSNVAPPELGLRKPQLAKEKANVKAAEAKLERAKRNLARTQIRAPYNGIVVARNADLGQFIASGASVGTVYSTDTAEVRLPITDSDLMFVNIGSQSDAQATVTLTATVGGIQRTWQGKLVRSEGVLDSGSRVIYAVVEVQDPYQFNNQAQTPLRFGQFVEAEIMAQQERELIVLPRSVLRLDNTIVTVTEDRELAIKPIDVARTTATQVFVASGIEDNTLVVTSAVPNPYNGMKVRLPGDEPQIPEEAKKDKQTDTQSVDAANDGAGSTNGSVAGDAS</sequence>
<evidence type="ECO:0000256" key="2">
    <source>
        <dbReference type="SAM" id="Coils"/>
    </source>
</evidence>
<dbReference type="Proteomes" id="UP000470213">
    <property type="component" value="Unassembled WGS sequence"/>
</dbReference>
<dbReference type="PANTHER" id="PTHR30469:SF12">
    <property type="entry name" value="MULTIDRUG RESISTANCE PROTEIN MDTA"/>
    <property type="match status" value="1"/>
</dbReference>
<evidence type="ECO:0000259" key="4">
    <source>
        <dbReference type="Pfam" id="PF25973"/>
    </source>
</evidence>
<evidence type="ECO:0000313" key="6">
    <source>
        <dbReference type="Proteomes" id="UP000470213"/>
    </source>
</evidence>
<evidence type="ECO:0000256" key="1">
    <source>
        <dbReference type="ARBA" id="ARBA00009477"/>
    </source>
</evidence>
<keyword evidence="2" id="KW-0175">Coiled coil</keyword>
<gene>
    <name evidence="5" type="ORF">GTH32_02675</name>
</gene>
<feature type="domain" description="CzcB-like barrel-sandwich hybrid" evidence="4">
    <location>
        <begin position="72"/>
        <end position="212"/>
    </location>
</feature>
<dbReference type="Gene3D" id="1.10.287.470">
    <property type="entry name" value="Helix hairpin bin"/>
    <property type="match status" value="1"/>
</dbReference>
<dbReference type="PANTHER" id="PTHR30469">
    <property type="entry name" value="MULTIDRUG RESISTANCE PROTEIN MDTA"/>
    <property type="match status" value="1"/>
</dbReference>
<evidence type="ECO:0000313" key="5">
    <source>
        <dbReference type="EMBL" id="NDV90098.1"/>
    </source>
</evidence>
<proteinExistence type="inferred from homology"/>
<organism evidence="5 6">
    <name type="scientific">Alteromonas profundi</name>
    <dbReference type="NCBI Taxonomy" id="2696062"/>
    <lineage>
        <taxon>Bacteria</taxon>
        <taxon>Pseudomonadati</taxon>
        <taxon>Pseudomonadota</taxon>
        <taxon>Gammaproteobacteria</taxon>
        <taxon>Alteromonadales</taxon>
        <taxon>Alteromonadaceae</taxon>
        <taxon>Alteromonas/Salinimonas group</taxon>
        <taxon>Alteromonas</taxon>
    </lineage>
</organism>
<dbReference type="Pfam" id="PF25973">
    <property type="entry name" value="BSH_CzcB"/>
    <property type="match status" value="1"/>
</dbReference>
<feature type="compositionally biased region" description="Polar residues" evidence="3">
    <location>
        <begin position="397"/>
        <end position="414"/>
    </location>
</feature>
<dbReference type="GO" id="GO:1990281">
    <property type="term" value="C:efflux pump complex"/>
    <property type="evidence" value="ECO:0007669"/>
    <property type="project" value="TreeGrafter"/>
</dbReference>
<dbReference type="NCBIfam" id="TIGR01730">
    <property type="entry name" value="RND_mfp"/>
    <property type="match status" value="1"/>
</dbReference>
<name>A0A7X5LIT0_9ALTE</name>
<dbReference type="Gene3D" id="2.40.420.20">
    <property type="match status" value="1"/>
</dbReference>
<dbReference type="SUPFAM" id="SSF111369">
    <property type="entry name" value="HlyD-like secretion proteins"/>
    <property type="match status" value="1"/>
</dbReference>
<dbReference type="GO" id="GO:0015562">
    <property type="term" value="F:efflux transmembrane transporter activity"/>
    <property type="evidence" value="ECO:0007669"/>
    <property type="project" value="TreeGrafter"/>
</dbReference>
<dbReference type="InterPro" id="IPR058647">
    <property type="entry name" value="BSH_CzcB-like"/>
</dbReference>
<feature type="coiled-coil region" evidence="2">
    <location>
        <begin position="105"/>
        <end position="132"/>
    </location>
</feature>
<dbReference type="AlphaFoldDB" id="A0A7X5LIT0"/>
<protein>
    <submittedName>
        <fullName evidence="5">Efflux RND transporter periplasmic adaptor subunit</fullName>
    </submittedName>
</protein>
<dbReference type="Gene3D" id="2.40.50.100">
    <property type="match status" value="1"/>
</dbReference>
<dbReference type="RefSeq" id="WP_163083682.1">
    <property type="nucleotide sequence ID" value="NZ_JAAAWN010000002.1"/>
</dbReference>
<accession>A0A7X5LIT0</accession>